<organism evidence="2 3">
    <name type="scientific">Candidatus Lambdaproteobacteria bacterium RIFOXYD2_FULL_50_16</name>
    <dbReference type="NCBI Taxonomy" id="1817772"/>
    <lineage>
        <taxon>Bacteria</taxon>
        <taxon>Pseudomonadati</taxon>
        <taxon>Pseudomonadota</taxon>
        <taxon>Candidatus Lambdaproteobacteria</taxon>
    </lineage>
</organism>
<feature type="transmembrane region" description="Helical" evidence="1">
    <location>
        <begin position="77"/>
        <end position="101"/>
    </location>
</feature>
<reference evidence="2 3" key="1">
    <citation type="journal article" date="2016" name="Nat. Commun.">
        <title>Thousands of microbial genomes shed light on interconnected biogeochemical processes in an aquifer system.</title>
        <authorList>
            <person name="Anantharaman K."/>
            <person name="Brown C.T."/>
            <person name="Hug L.A."/>
            <person name="Sharon I."/>
            <person name="Castelle C.J."/>
            <person name="Probst A.J."/>
            <person name="Thomas B.C."/>
            <person name="Singh A."/>
            <person name="Wilkins M.J."/>
            <person name="Karaoz U."/>
            <person name="Brodie E.L."/>
            <person name="Williams K.H."/>
            <person name="Hubbard S.S."/>
            <person name="Banfield J.F."/>
        </authorList>
    </citation>
    <scope>NUCLEOTIDE SEQUENCE [LARGE SCALE GENOMIC DNA]</scope>
</reference>
<proteinExistence type="predicted"/>
<feature type="transmembrane region" description="Helical" evidence="1">
    <location>
        <begin position="166"/>
        <end position="192"/>
    </location>
</feature>
<feature type="transmembrane region" description="Helical" evidence="1">
    <location>
        <begin position="213"/>
        <end position="238"/>
    </location>
</feature>
<dbReference type="PANTHER" id="PTHR37308">
    <property type="entry name" value="INTEGRAL MEMBRANE PROTEIN"/>
    <property type="match status" value="1"/>
</dbReference>
<evidence type="ECO:0000256" key="1">
    <source>
        <dbReference type="SAM" id="Phobius"/>
    </source>
</evidence>
<dbReference type="Proteomes" id="UP000178449">
    <property type="component" value="Unassembled WGS sequence"/>
</dbReference>
<dbReference type="InterPro" id="IPR007163">
    <property type="entry name" value="VCA0040-like"/>
</dbReference>
<evidence type="ECO:0000313" key="3">
    <source>
        <dbReference type="Proteomes" id="UP000178449"/>
    </source>
</evidence>
<feature type="transmembrane region" description="Helical" evidence="1">
    <location>
        <begin position="113"/>
        <end position="130"/>
    </location>
</feature>
<comment type="caution">
    <text evidence="2">The sequence shown here is derived from an EMBL/GenBank/DDBJ whole genome shotgun (WGS) entry which is preliminary data.</text>
</comment>
<dbReference type="STRING" id="1817772.A2527_06420"/>
<feature type="transmembrane region" description="Helical" evidence="1">
    <location>
        <begin position="142"/>
        <end position="160"/>
    </location>
</feature>
<dbReference type="AlphaFoldDB" id="A0A1F6GA30"/>
<feature type="transmembrane region" description="Helical" evidence="1">
    <location>
        <begin position="292"/>
        <end position="309"/>
    </location>
</feature>
<name>A0A1F6GA30_9PROT</name>
<keyword evidence="1" id="KW-0812">Transmembrane</keyword>
<evidence type="ECO:0000313" key="2">
    <source>
        <dbReference type="EMBL" id="OGG94971.1"/>
    </source>
</evidence>
<dbReference type="PANTHER" id="PTHR37308:SF1">
    <property type="entry name" value="POLYPRENYL-PHOSPHATE TRANSPORTER"/>
    <property type="match status" value="1"/>
</dbReference>
<keyword evidence="1" id="KW-0472">Membrane</keyword>
<dbReference type="EMBL" id="MFNE01000030">
    <property type="protein sequence ID" value="OGG94971.1"/>
    <property type="molecule type" value="Genomic_DNA"/>
</dbReference>
<protein>
    <submittedName>
        <fullName evidence="2">DUF368 domain-containing protein</fullName>
    </submittedName>
</protein>
<gene>
    <name evidence="2" type="ORF">A2527_06420</name>
</gene>
<keyword evidence="1" id="KW-1133">Transmembrane helix</keyword>
<accession>A0A1F6GA30</accession>
<dbReference type="Pfam" id="PF04018">
    <property type="entry name" value="VCA0040-like"/>
    <property type="match status" value="1"/>
</dbReference>
<sequence>MPNLIDAFKKSPGPNNLKEALVLYLKGVSMGTADIIPGVSGGTIALIAGIYTQLIDAIKSIDGDAVKKLLRLDLAGFLAHVHLRFLVVLLAGISTAIISIARLMNYLLDEQPVLTWSAFLGLILASIWILGKKVHWSPKTLAAFGVGGLVGFVIVGLIPVSTPETWWFIILAGMIAICAMILPGISGAFLLLIMGKYEYVTGALKHPFEAQSLVIIACFCLGAFVGITSFSRVLSYLLHHYEKLTLALLTGLMAGSLRKVWPFKEVLEQVEIRGKLHVLRDQNIWPEIGTELGLAIGLAVLGFLLVMVLERWADPAA</sequence>